<evidence type="ECO:0000256" key="1">
    <source>
        <dbReference type="SAM" id="MobiDB-lite"/>
    </source>
</evidence>
<dbReference type="EMBL" id="ANPE02000123">
    <property type="protein sequence ID" value="EMY34282.1"/>
    <property type="molecule type" value="Genomic_DNA"/>
</dbReference>
<organism evidence="3 4">
    <name type="scientific">Arthrobacter crystallopoietes BAB-32</name>
    <dbReference type="NCBI Taxonomy" id="1246476"/>
    <lineage>
        <taxon>Bacteria</taxon>
        <taxon>Bacillati</taxon>
        <taxon>Actinomycetota</taxon>
        <taxon>Actinomycetes</taxon>
        <taxon>Micrococcales</taxon>
        <taxon>Micrococcaceae</taxon>
        <taxon>Crystallibacter</taxon>
    </lineage>
</organism>
<dbReference type="AlphaFoldDB" id="N1V2L2"/>
<dbReference type="PROSITE" id="PS51729">
    <property type="entry name" value="GNAT_YJDJ"/>
    <property type="match status" value="1"/>
</dbReference>
<feature type="domain" description="N-acetyltransferase" evidence="2">
    <location>
        <begin position="5"/>
        <end position="91"/>
    </location>
</feature>
<gene>
    <name evidence="3" type="ORF">D477_010581</name>
</gene>
<keyword evidence="4" id="KW-1185">Reference proteome</keyword>
<evidence type="ECO:0000313" key="4">
    <source>
        <dbReference type="Proteomes" id="UP000010729"/>
    </source>
</evidence>
<sequence>MPAVHDDHLSAQFTIYWDGVVAGSLRYRLEGNEIWFLRTTIDRGFRNRDLETLLVMNALESAHRRHLAVRPFDRTVRKTLVEHPEYHHLLPRRQGSSVRRPAAPAQRMAVK</sequence>
<dbReference type="RefSeq" id="WP_005268953.1">
    <property type="nucleotide sequence ID" value="NZ_ANPE02000123.1"/>
</dbReference>
<dbReference type="OrthoDB" id="5405911at2"/>
<dbReference type="Proteomes" id="UP000010729">
    <property type="component" value="Unassembled WGS sequence"/>
</dbReference>
<accession>N1V2L2</accession>
<dbReference type="InterPro" id="IPR031165">
    <property type="entry name" value="GNAT_YJDJ"/>
</dbReference>
<comment type="caution">
    <text evidence="3">The sequence shown here is derived from an EMBL/GenBank/DDBJ whole genome shotgun (WGS) entry which is preliminary data.</text>
</comment>
<name>N1V2L2_9MICC</name>
<dbReference type="InterPro" id="IPR016181">
    <property type="entry name" value="Acyl_CoA_acyltransferase"/>
</dbReference>
<dbReference type="Pfam" id="PF14542">
    <property type="entry name" value="Acetyltransf_CG"/>
    <property type="match status" value="1"/>
</dbReference>
<protein>
    <recommendedName>
        <fullName evidence="2">N-acetyltransferase domain-containing protein</fullName>
    </recommendedName>
</protein>
<evidence type="ECO:0000259" key="2">
    <source>
        <dbReference type="PROSITE" id="PS51729"/>
    </source>
</evidence>
<dbReference type="Gene3D" id="3.40.630.30">
    <property type="match status" value="1"/>
</dbReference>
<dbReference type="SUPFAM" id="SSF55729">
    <property type="entry name" value="Acyl-CoA N-acyltransferases (Nat)"/>
    <property type="match status" value="1"/>
</dbReference>
<proteinExistence type="predicted"/>
<feature type="region of interest" description="Disordered" evidence="1">
    <location>
        <begin position="90"/>
        <end position="111"/>
    </location>
</feature>
<evidence type="ECO:0000313" key="3">
    <source>
        <dbReference type="EMBL" id="EMY34282.1"/>
    </source>
</evidence>
<reference evidence="3 4" key="1">
    <citation type="journal article" date="2013" name="Genome Announc.">
        <title>Draft Genome Sequence of Arthrobacter crystallopoietes Strain BAB-32, Revealing Genes for Bioremediation.</title>
        <authorList>
            <person name="Joshi M.N."/>
            <person name="Pandit A.S."/>
            <person name="Sharma A."/>
            <person name="Pandya R.V."/>
            <person name="Desai S.M."/>
            <person name="Saxena A.K."/>
            <person name="Bagatharia S.B."/>
        </authorList>
    </citation>
    <scope>NUCLEOTIDE SEQUENCE [LARGE SCALE GENOMIC DNA]</scope>
    <source>
        <strain evidence="3 4">BAB-32</strain>
    </source>
</reference>